<dbReference type="Pfam" id="PF00098">
    <property type="entry name" value="zf-CCHC"/>
    <property type="match status" value="1"/>
</dbReference>
<dbReference type="InterPro" id="IPR036875">
    <property type="entry name" value="Znf_CCHC_sf"/>
</dbReference>
<name>A0AA38TTE9_9ASTR</name>
<feature type="region of interest" description="Disordered" evidence="2">
    <location>
        <begin position="434"/>
        <end position="478"/>
    </location>
</feature>
<keyword evidence="1" id="KW-0479">Metal-binding</keyword>
<dbReference type="Pfam" id="PF14223">
    <property type="entry name" value="Retrotran_gag_2"/>
    <property type="match status" value="2"/>
</dbReference>
<dbReference type="PANTHER" id="PTHR47481:SF7">
    <property type="entry name" value="CCHC-TYPE DOMAIN-CONTAINING PROTEIN"/>
    <property type="match status" value="1"/>
</dbReference>
<dbReference type="AlphaFoldDB" id="A0AA38TTE9"/>
<feature type="compositionally biased region" description="Basic residues" evidence="2">
    <location>
        <begin position="205"/>
        <end position="214"/>
    </location>
</feature>
<organism evidence="4 5">
    <name type="scientific">Centaurea solstitialis</name>
    <name type="common">yellow star-thistle</name>
    <dbReference type="NCBI Taxonomy" id="347529"/>
    <lineage>
        <taxon>Eukaryota</taxon>
        <taxon>Viridiplantae</taxon>
        <taxon>Streptophyta</taxon>
        <taxon>Embryophyta</taxon>
        <taxon>Tracheophyta</taxon>
        <taxon>Spermatophyta</taxon>
        <taxon>Magnoliopsida</taxon>
        <taxon>eudicotyledons</taxon>
        <taxon>Gunneridae</taxon>
        <taxon>Pentapetalae</taxon>
        <taxon>asterids</taxon>
        <taxon>campanulids</taxon>
        <taxon>Asterales</taxon>
        <taxon>Asteraceae</taxon>
        <taxon>Carduoideae</taxon>
        <taxon>Cardueae</taxon>
        <taxon>Centaureinae</taxon>
        <taxon>Centaurea</taxon>
    </lineage>
</organism>
<dbReference type="EMBL" id="JARYMX010000001">
    <property type="protein sequence ID" value="KAJ9566758.1"/>
    <property type="molecule type" value="Genomic_DNA"/>
</dbReference>
<keyword evidence="5" id="KW-1185">Reference proteome</keyword>
<feature type="region of interest" description="Disordered" evidence="2">
    <location>
        <begin position="172"/>
        <end position="214"/>
    </location>
</feature>
<evidence type="ECO:0000256" key="1">
    <source>
        <dbReference type="PROSITE-ProRule" id="PRU00047"/>
    </source>
</evidence>
<keyword evidence="1" id="KW-0862">Zinc</keyword>
<evidence type="ECO:0000313" key="4">
    <source>
        <dbReference type="EMBL" id="KAJ9566758.1"/>
    </source>
</evidence>
<dbReference type="SUPFAM" id="SSF57756">
    <property type="entry name" value="Retrovirus zinc finger-like domains"/>
    <property type="match status" value="2"/>
</dbReference>
<evidence type="ECO:0000313" key="5">
    <source>
        <dbReference type="Proteomes" id="UP001172457"/>
    </source>
</evidence>
<comment type="caution">
    <text evidence="4">The sequence shown here is derived from an EMBL/GenBank/DDBJ whole genome shotgun (WGS) entry which is preliminary data.</text>
</comment>
<evidence type="ECO:0000256" key="2">
    <source>
        <dbReference type="SAM" id="MobiDB-lite"/>
    </source>
</evidence>
<dbReference type="SMART" id="SM00343">
    <property type="entry name" value="ZnF_C2HC"/>
    <property type="match status" value="2"/>
</dbReference>
<feature type="domain" description="CCHC-type" evidence="3">
    <location>
        <begin position="222"/>
        <end position="238"/>
    </location>
</feature>
<dbReference type="GO" id="GO:0003676">
    <property type="term" value="F:nucleic acid binding"/>
    <property type="evidence" value="ECO:0007669"/>
    <property type="project" value="InterPro"/>
</dbReference>
<keyword evidence="1" id="KW-0863">Zinc-finger</keyword>
<sequence>MANTVTNTNNLSLRSILEKDKLTGPNFLDWERNLQIVLRHERKWYVLEEPLGEAPPANASTAIRNAYQKQRYDATRALNACKMAKGTSVSAHFMKMKRLLDHLERLGHPVPLQLATDTILNSLSDDYKQFVMNFNMNNMERSIAELHSMLKTAEQSMGTGTKTKDVLMVREGGVKKKRGQRNTSKGKDQVQVSQSVPKAVDNRKGKGKGKKVKVNKAKAENRCFTCHEVGHWRHNCPKRHETGTFYHLPGYKGAYNLVSLSACLGDSLGPCHQSGIANLHKHERKWYVLEEPLGEAPPANATAAVRNAHKKHSDDLLDLRDMFQTQARTECYDATKAFNECKMIKRTSVSDHVMKMKRHMDHLERLGHPVPLQLATDTILNSLLKDYKPFVINYNMNNMEKTIAELHSMLKTAELNMGAKNKTKDVLMVRDGGVKKKHGHGSISKGKGPVQAVQNAPKVRDNGKGKSKGKKVKPNKARTEKRCFTCNEVGHWRQNCPKRHEAGGQK</sequence>
<reference evidence="4" key="1">
    <citation type="submission" date="2023-03" db="EMBL/GenBank/DDBJ databases">
        <title>Chromosome-scale reference genome and RAD-based genetic map of yellow starthistle (Centaurea solstitialis) reveal putative structural variation and QTLs associated with invader traits.</title>
        <authorList>
            <person name="Reatini B."/>
            <person name="Cang F.A."/>
            <person name="Jiang Q."/>
            <person name="Mckibben M.T.W."/>
            <person name="Barker M.S."/>
            <person name="Rieseberg L.H."/>
            <person name="Dlugosch K.M."/>
        </authorList>
    </citation>
    <scope>NUCLEOTIDE SEQUENCE</scope>
    <source>
        <strain evidence="4">CAN-66</strain>
        <tissue evidence="4">Leaf</tissue>
    </source>
</reference>
<feature type="domain" description="CCHC-type" evidence="3">
    <location>
        <begin position="482"/>
        <end position="498"/>
    </location>
</feature>
<proteinExistence type="predicted"/>
<gene>
    <name evidence="4" type="ORF">OSB04_002724</name>
</gene>
<accession>A0AA38TTE9</accession>
<dbReference type="InterPro" id="IPR001878">
    <property type="entry name" value="Znf_CCHC"/>
</dbReference>
<feature type="compositionally biased region" description="Basic residues" evidence="2">
    <location>
        <begin position="465"/>
        <end position="476"/>
    </location>
</feature>
<dbReference type="PANTHER" id="PTHR47481">
    <property type="match status" value="1"/>
</dbReference>
<dbReference type="Proteomes" id="UP001172457">
    <property type="component" value="Chromosome 1"/>
</dbReference>
<dbReference type="Gene3D" id="4.10.60.10">
    <property type="entry name" value="Zinc finger, CCHC-type"/>
    <property type="match status" value="2"/>
</dbReference>
<protein>
    <recommendedName>
        <fullName evidence="3">CCHC-type domain-containing protein</fullName>
    </recommendedName>
</protein>
<evidence type="ECO:0000259" key="3">
    <source>
        <dbReference type="PROSITE" id="PS50158"/>
    </source>
</evidence>
<dbReference type="GO" id="GO:0008270">
    <property type="term" value="F:zinc ion binding"/>
    <property type="evidence" value="ECO:0007669"/>
    <property type="project" value="UniProtKB-KW"/>
</dbReference>
<dbReference type="PROSITE" id="PS50158">
    <property type="entry name" value="ZF_CCHC"/>
    <property type="match status" value="2"/>
</dbReference>